<evidence type="ECO:0000313" key="1">
    <source>
        <dbReference type="EMBL" id="KRY64114.1"/>
    </source>
</evidence>
<organism evidence="1 2">
    <name type="scientific">Trichinella zimbabwensis</name>
    <dbReference type="NCBI Taxonomy" id="268475"/>
    <lineage>
        <taxon>Eukaryota</taxon>
        <taxon>Metazoa</taxon>
        <taxon>Ecdysozoa</taxon>
        <taxon>Nematoda</taxon>
        <taxon>Enoplea</taxon>
        <taxon>Dorylaimia</taxon>
        <taxon>Trichinellida</taxon>
        <taxon>Trichinellidae</taxon>
        <taxon>Trichinella</taxon>
    </lineage>
</organism>
<protein>
    <submittedName>
        <fullName evidence="1">Uncharacterized protein</fullName>
    </submittedName>
</protein>
<name>A0A0V1DSH1_9BILA</name>
<proteinExistence type="predicted"/>
<evidence type="ECO:0000313" key="2">
    <source>
        <dbReference type="Proteomes" id="UP000055024"/>
    </source>
</evidence>
<sequence length="34" mass="3686">MLAFLDLEPWITDFIVPMRSLGAGKLKPEPGGSV</sequence>
<comment type="caution">
    <text evidence="1">The sequence shown here is derived from an EMBL/GenBank/DDBJ whole genome shotgun (WGS) entry which is preliminary data.</text>
</comment>
<accession>A0A0V1DSH1</accession>
<gene>
    <name evidence="1" type="ORF">T11_4284</name>
</gene>
<dbReference type="EMBL" id="JYDP01008050">
    <property type="protein sequence ID" value="KRY64114.1"/>
    <property type="molecule type" value="Genomic_DNA"/>
</dbReference>
<dbReference type="AlphaFoldDB" id="A0A0V1DSH1"/>
<keyword evidence="2" id="KW-1185">Reference proteome</keyword>
<dbReference type="Proteomes" id="UP000055024">
    <property type="component" value="Unassembled WGS sequence"/>
</dbReference>
<reference evidence="1 2" key="1">
    <citation type="submission" date="2015-01" db="EMBL/GenBank/DDBJ databases">
        <title>Evolution of Trichinella species and genotypes.</title>
        <authorList>
            <person name="Korhonen P.K."/>
            <person name="Edoardo P."/>
            <person name="Giuseppe L.R."/>
            <person name="Gasser R.B."/>
        </authorList>
    </citation>
    <scope>NUCLEOTIDE SEQUENCE [LARGE SCALE GENOMIC DNA]</scope>
    <source>
        <strain evidence="1">ISS1029</strain>
    </source>
</reference>